<comment type="caution">
    <text evidence="3">The sequence shown here is derived from an EMBL/GenBank/DDBJ whole genome shotgun (WGS) entry which is preliminary data.</text>
</comment>
<dbReference type="Gene3D" id="2.20.200.10">
    <property type="entry name" value="Outer membrane efflux proteins (OEP)"/>
    <property type="match status" value="1"/>
</dbReference>
<name>A0ABQ2PMA1_9NEIS</name>
<dbReference type="PROSITE" id="PS51257">
    <property type="entry name" value="PROKAR_LIPOPROTEIN"/>
    <property type="match status" value="1"/>
</dbReference>
<keyword evidence="2" id="KW-0732">Signal</keyword>
<evidence type="ECO:0000313" key="3">
    <source>
        <dbReference type="EMBL" id="GGP26597.1"/>
    </source>
</evidence>
<keyword evidence="2" id="KW-1134">Transmembrane beta strand</keyword>
<keyword evidence="2" id="KW-0472">Membrane</keyword>
<reference evidence="4" key="1">
    <citation type="journal article" date="2019" name="Int. J. Syst. Evol. Microbiol.">
        <title>The Global Catalogue of Microorganisms (GCM) 10K type strain sequencing project: providing services to taxonomists for standard genome sequencing and annotation.</title>
        <authorList>
            <consortium name="The Broad Institute Genomics Platform"/>
            <consortium name="The Broad Institute Genome Sequencing Center for Infectious Disease"/>
            <person name="Wu L."/>
            <person name="Ma J."/>
        </authorList>
    </citation>
    <scope>NUCLEOTIDE SEQUENCE [LARGE SCALE GENOMIC DNA]</scope>
    <source>
        <strain evidence="4">CGMCC 1.8860</strain>
    </source>
</reference>
<dbReference type="EMBL" id="BMLY01000003">
    <property type="protein sequence ID" value="GGP26597.1"/>
    <property type="molecule type" value="Genomic_DNA"/>
</dbReference>
<comment type="similarity">
    <text evidence="1 2">Belongs to the outer membrane factor (OMF) (TC 1.B.17) family.</text>
</comment>
<dbReference type="InterPro" id="IPR010131">
    <property type="entry name" value="MdtP/NodT-like"/>
</dbReference>
<feature type="chain" id="PRO_5044966112" evidence="2">
    <location>
        <begin position="25"/>
        <end position="493"/>
    </location>
</feature>
<comment type="subcellular location">
    <subcellularLocation>
        <location evidence="2">Cell membrane</location>
        <topology evidence="2">Lipid-anchor</topology>
    </subcellularLocation>
</comment>
<protein>
    <submittedName>
        <fullName evidence="3">Outer membrane efflux protein</fullName>
    </submittedName>
</protein>
<dbReference type="RefSeq" id="WP_188693806.1">
    <property type="nucleotide sequence ID" value="NZ_BMLY01000003.1"/>
</dbReference>
<dbReference type="Gene3D" id="1.20.1600.10">
    <property type="entry name" value="Outer membrane efflux proteins (OEP)"/>
    <property type="match status" value="1"/>
</dbReference>
<gene>
    <name evidence="3" type="ORF">GCM10010971_24160</name>
</gene>
<evidence type="ECO:0000313" key="4">
    <source>
        <dbReference type="Proteomes" id="UP000621859"/>
    </source>
</evidence>
<accession>A0ABQ2PMA1</accession>
<dbReference type="InterPro" id="IPR003423">
    <property type="entry name" value="OMP_efflux"/>
</dbReference>
<evidence type="ECO:0000256" key="2">
    <source>
        <dbReference type="RuleBase" id="RU362097"/>
    </source>
</evidence>
<proteinExistence type="inferred from homology"/>
<dbReference type="PANTHER" id="PTHR30203:SF32">
    <property type="entry name" value="CATION EFFLUX SYSTEM PROTEIN CUSC"/>
    <property type="match status" value="1"/>
</dbReference>
<dbReference type="SUPFAM" id="SSF56954">
    <property type="entry name" value="Outer membrane efflux proteins (OEP)"/>
    <property type="match status" value="1"/>
</dbReference>
<evidence type="ECO:0000256" key="1">
    <source>
        <dbReference type="ARBA" id="ARBA00007613"/>
    </source>
</evidence>
<dbReference type="Proteomes" id="UP000621859">
    <property type="component" value="Unassembled WGS sequence"/>
</dbReference>
<dbReference type="NCBIfam" id="TIGR01845">
    <property type="entry name" value="outer_NodT"/>
    <property type="match status" value="1"/>
</dbReference>
<feature type="signal peptide" evidence="2">
    <location>
        <begin position="1"/>
        <end position="24"/>
    </location>
</feature>
<keyword evidence="4" id="KW-1185">Reference proteome</keyword>
<sequence length="493" mass="52502">MVKQYKNLMLAAAMAAALSACSMAPTYQRPAAPVNGAFPSGGDYGTASAPAAAGDKQTLAADIGWRNFFADARLQKLIELALVNNRDYRVAALQVEKARAQYQVQRADLFPTVNAAAGGTRAHTPADLSSTGAQFTGGSYSANLGFTAYELDLFGRVQSLKNEALESYFATTEAQRASQIALVAEVASQYLTFQAAEEQLKLSQDTMASYQHTLDLTQKRFDVGASSAIELAAARTQVNTAQASTAAAQLQRAQAENALVLLVGEPLPADLPAAQDLGTENLLTDMPAGVPSDLLERRPDILQAEHTLKAANADIGAARANFFPRITLTGSYGTSSAELSNLFKAGQTAWSFAPSITLPIFDAGRNIANLDISKTSEKIAVAQYEKSIQSAFREVSDALAARNLLDQQITAQQALVQSESDRYELSRLRFVKGVDSYLAALDAQRSLFTAEQNLITLRLSRLNNLVTLYKVLGGGWVESTGTVPAAPGSSANS</sequence>
<dbReference type="PANTHER" id="PTHR30203">
    <property type="entry name" value="OUTER MEMBRANE CATION EFFLUX PROTEIN"/>
    <property type="match status" value="1"/>
</dbReference>
<keyword evidence="2" id="KW-0449">Lipoprotein</keyword>
<organism evidence="3 4">
    <name type="scientific">Silvimonas amylolytica</name>
    <dbReference type="NCBI Taxonomy" id="449663"/>
    <lineage>
        <taxon>Bacteria</taxon>
        <taxon>Pseudomonadati</taxon>
        <taxon>Pseudomonadota</taxon>
        <taxon>Betaproteobacteria</taxon>
        <taxon>Neisseriales</taxon>
        <taxon>Chitinibacteraceae</taxon>
        <taxon>Silvimonas</taxon>
    </lineage>
</organism>
<keyword evidence="2" id="KW-0812">Transmembrane</keyword>
<keyword evidence="2" id="KW-0564">Palmitate</keyword>
<dbReference type="Pfam" id="PF02321">
    <property type="entry name" value="OEP"/>
    <property type="match status" value="2"/>
</dbReference>